<dbReference type="PANTHER" id="PTHR46552:SF1">
    <property type="entry name" value="NADH-UBIQUINONE OXIDOREDUCTASE CHAIN 2"/>
    <property type="match status" value="1"/>
</dbReference>
<feature type="transmembrane region" description="Helical" evidence="19">
    <location>
        <begin position="46"/>
        <end position="66"/>
    </location>
</feature>
<gene>
    <name evidence="20" type="primary">ND2</name>
</gene>
<feature type="transmembrane region" description="Helical" evidence="19">
    <location>
        <begin position="230"/>
        <end position="251"/>
    </location>
</feature>
<evidence type="ECO:0000256" key="16">
    <source>
        <dbReference type="ARBA" id="ARBA00023136"/>
    </source>
</evidence>
<comment type="catalytic activity">
    <reaction evidence="18">
        <text>a ubiquinone + NADH + 5 H(+)(in) = a ubiquinol + NAD(+) + 4 H(+)(out)</text>
        <dbReference type="Rhea" id="RHEA:29091"/>
        <dbReference type="Rhea" id="RHEA-COMP:9565"/>
        <dbReference type="Rhea" id="RHEA-COMP:9566"/>
        <dbReference type="ChEBI" id="CHEBI:15378"/>
        <dbReference type="ChEBI" id="CHEBI:16389"/>
        <dbReference type="ChEBI" id="CHEBI:17976"/>
        <dbReference type="ChEBI" id="CHEBI:57540"/>
        <dbReference type="ChEBI" id="CHEBI:57945"/>
        <dbReference type="EC" id="7.1.1.2"/>
    </reaction>
</comment>
<protein>
    <recommendedName>
        <fullName evidence="5">NADH-ubiquinone oxidoreductase chain 2</fullName>
        <ecNumber evidence="4">7.1.1.2</ecNumber>
    </recommendedName>
    <alternativeName>
        <fullName evidence="17">NADH dehydrogenase subunit 2</fullName>
    </alternativeName>
</protein>
<dbReference type="EC" id="7.1.1.2" evidence="4"/>
<evidence type="ECO:0000256" key="18">
    <source>
        <dbReference type="ARBA" id="ARBA00049551"/>
    </source>
</evidence>
<keyword evidence="9" id="KW-0999">Mitochondrion inner membrane</keyword>
<evidence type="ECO:0000256" key="13">
    <source>
        <dbReference type="ARBA" id="ARBA00023027"/>
    </source>
</evidence>
<name>A0A0F6RAN4_9NEOP</name>
<feature type="transmembrane region" description="Helical" evidence="19">
    <location>
        <begin position="161"/>
        <end position="188"/>
    </location>
</feature>
<dbReference type="InterPro" id="IPR050175">
    <property type="entry name" value="Complex_I_Subunit_2"/>
</dbReference>
<keyword evidence="8 19" id="KW-0812">Transmembrane</keyword>
<organism evidence="20">
    <name type="scientific">Liposcelis nr. bostrychophila AZ</name>
    <dbReference type="NCBI Taxonomy" id="1643344"/>
    <lineage>
        <taxon>Eukaryota</taxon>
        <taxon>Metazoa</taxon>
        <taxon>Ecdysozoa</taxon>
        <taxon>Arthropoda</taxon>
        <taxon>Hexapoda</taxon>
        <taxon>Insecta</taxon>
        <taxon>Pterygota</taxon>
        <taxon>Neoptera</taxon>
        <taxon>Paraneoptera</taxon>
        <taxon>Psocodea</taxon>
        <taxon>Troctomorpha</taxon>
        <taxon>Liposcelidetae</taxon>
        <taxon>Liposcelididae</taxon>
        <taxon>Liposcelis</taxon>
    </lineage>
</organism>
<dbReference type="PANTHER" id="PTHR46552">
    <property type="entry name" value="NADH-UBIQUINONE OXIDOREDUCTASE CHAIN 2"/>
    <property type="match status" value="1"/>
</dbReference>
<geneLocation type="mitochondrion" evidence="20"/>
<evidence type="ECO:0000256" key="14">
    <source>
        <dbReference type="ARBA" id="ARBA00023075"/>
    </source>
</evidence>
<evidence type="ECO:0000256" key="10">
    <source>
        <dbReference type="ARBA" id="ARBA00022967"/>
    </source>
</evidence>
<keyword evidence="11" id="KW-0249">Electron transport</keyword>
<evidence type="ECO:0000256" key="3">
    <source>
        <dbReference type="ARBA" id="ARBA00007012"/>
    </source>
</evidence>
<feature type="transmembrane region" description="Helical" evidence="19">
    <location>
        <begin position="103"/>
        <end position="124"/>
    </location>
</feature>
<comment type="function">
    <text evidence="1">Core subunit of the mitochondrial membrane respiratory chain NADH dehydrogenase (Complex I) that is believed to belong to the minimal assembly required for catalysis. Complex I functions in the transfer of electrons from NADH to the respiratory chain. The immediate electron acceptor for the enzyme is believed to be ubiquinone.</text>
</comment>
<evidence type="ECO:0000256" key="2">
    <source>
        <dbReference type="ARBA" id="ARBA00004448"/>
    </source>
</evidence>
<evidence type="ECO:0000256" key="17">
    <source>
        <dbReference type="ARBA" id="ARBA00031028"/>
    </source>
</evidence>
<evidence type="ECO:0000256" key="12">
    <source>
        <dbReference type="ARBA" id="ARBA00022989"/>
    </source>
</evidence>
<dbReference type="GO" id="GO:0006120">
    <property type="term" value="P:mitochondrial electron transport, NADH to ubiquinone"/>
    <property type="evidence" value="ECO:0007669"/>
    <property type="project" value="TreeGrafter"/>
</dbReference>
<comment type="similarity">
    <text evidence="3">Belongs to the complex I subunit 2 family.</text>
</comment>
<evidence type="ECO:0000256" key="1">
    <source>
        <dbReference type="ARBA" id="ARBA00003257"/>
    </source>
</evidence>
<feature type="transmembrane region" description="Helical" evidence="19">
    <location>
        <begin position="200"/>
        <end position="218"/>
    </location>
</feature>
<evidence type="ECO:0000256" key="9">
    <source>
        <dbReference type="ARBA" id="ARBA00022792"/>
    </source>
</evidence>
<evidence type="ECO:0000256" key="4">
    <source>
        <dbReference type="ARBA" id="ARBA00012944"/>
    </source>
</evidence>
<evidence type="ECO:0000256" key="8">
    <source>
        <dbReference type="ARBA" id="ARBA00022692"/>
    </source>
</evidence>
<dbReference type="GO" id="GO:0008137">
    <property type="term" value="F:NADH dehydrogenase (ubiquinone) activity"/>
    <property type="evidence" value="ECO:0007669"/>
    <property type="project" value="UniProtKB-EC"/>
</dbReference>
<evidence type="ECO:0000256" key="5">
    <source>
        <dbReference type="ARBA" id="ARBA00021008"/>
    </source>
</evidence>
<accession>A0A0F6RAN4</accession>
<feature type="transmembrane region" description="Helical" evidence="19">
    <location>
        <begin position="6"/>
        <end position="25"/>
    </location>
</feature>
<evidence type="ECO:0000313" key="20">
    <source>
        <dbReference type="EMBL" id="AKE49636.1"/>
    </source>
</evidence>
<keyword evidence="6" id="KW-0813">Transport</keyword>
<comment type="subcellular location">
    <subcellularLocation>
        <location evidence="2">Mitochondrion inner membrane</location>
        <topology evidence="2">Multi-pass membrane protein</topology>
    </subcellularLocation>
</comment>
<sequence>MFIILLLSIFFIIFSSSWFLIWLGLEMNTLSFLLMSKDVCFKKTEFEFKYFYIQFIGSSLFLASWVYMNQSILFQALMVKLLLFPFLFWVFNLLKWMNIRSMWVLLFLQKIGPICILMNLKINLTNSGKIFLLFNLLISAMLGFMKSNLIDLLTLSSVSHVVLILYLSFYSLFFLIFMLLYFFIVGLMWLYNKTFFHQNFMINFSIIMGMPPSFLFMSKVYMFSYFVSNLIFSLSILMLIVTGLTFLYMKIFLNLFNKLNYKFMFYAHFSSRVLLFYLILGFIFI</sequence>
<dbReference type="GO" id="GO:0005743">
    <property type="term" value="C:mitochondrial inner membrane"/>
    <property type="evidence" value="ECO:0007669"/>
    <property type="project" value="UniProtKB-SubCell"/>
</dbReference>
<keyword evidence="14" id="KW-0830">Ubiquinone</keyword>
<feature type="transmembrane region" description="Helical" evidence="19">
    <location>
        <begin position="263"/>
        <end position="284"/>
    </location>
</feature>
<keyword evidence="16 19" id="KW-0472">Membrane</keyword>
<proteinExistence type="inferred from homology"/>
<keyword evidence="7" id="KW-0679">Respiratory chain</keyword>
<reference evidence="20" key="1">
    <citation type="journal article" date="2015" name="Proc. Natl. Acad. Sci. U.S.A.">
        <title>Maternal transmission, sex ratio distortion, and mitochondria.</title>
        <authorList>
            <person name="Perlman S.J."/>
            <person name="Hodson C.N."/>
            <person name="Hamilton P.T."/>
            <person name="Opit G.P."/>
            <person name="Gowen B.E."/>
        </authorList>
    </citation>
    <scope>NUCLEOTIDE SEQUENCE</scope>
    <source>
        <strain evidence="20">Arizona</strain>
    </source>
</reference>
<evidence type="ECO:0000256" key="15">
    <source>
        <dbReference type="ARBA" id="ARBA00023128"/>
    </source>
</evidence>
<feature type="transmembrane region" description="Helical" evidence="19">
    <location>
        <begin position="130"/>
        <end position="149"/>
    </location>
</feature>
<evidence type="ECO:0000256" key="11">
    <source>
        <dbReference type="ARBA" id="ARBA00022982"/>
    </source>
</evidence>
<keyword evidence="12 19" id="KW-1133">Transmembrane helix</keyword>
<dbReference type="AlphaFoldDB" id="A0A0F6RAN4"/>
<keyword evidence="15 20" id="KW-0496">Mitochondrion</keyword>
<keyword evidence="13" id="KW-0520">NAD</keyword>
<keyword evidence="10" id="KW-1278">Translocase</keyword>
<dbReference type="EMBL" id="KP657699">
    <property type="protein sequence ID" value="AKE49636.1"/>
    <property type="molecule type" value="Genomic_DNA"/>
</dbReference>
<evidence type="ECO:0000256" key="19">
    <source>
        <dbReference type="SAM" id="Phobius"/>
    </source>
</evidence>
<evidence type="ECO:0000256" key="7">
    <source>
        <dbReference type="ARBA" id="ARBA00022660"/>
    </source>
</evidence>
<evidence type="ECO:0000256" key="6">
    <source>
        <dbReference type="ARBA" id="ARBA00022448"/>
    </source>
</evidence>
<feature type="transmembrane region" description="Helical" evidence="19">
    <location>
        <begin position="72"/>
        <end position="91"/>
    </location>
</feature>